<comment type="subunit">
    <text evidence="6">Consists of a catalytic RNA component (M1 or rnpB) and a protein subunit.</text>
</comment>
<protein>
    <recommendedName>
        <fullName evidence="6 7">Ribonuclease P protein component</fullName>
        <shortName evidence="6">RNase P protein</shortName>
        <shortName evidence="6">RNaseP protein</shortName>
        <ecNumber evidence="6 7">3.1.26.5</ecNumber>
    </recommendedName>
    <alternativeName>
        <fullName evidence="6">Protein C5</fullName>
    </alternativeName>
</protein>
<organism evidence="8 9">
    <name type="scientific">Microbacterium bandirmense</name>
    <dbReference type="NCBI Taxonomy" id="3122050"/>
    <lineage>
        <taxon>Bacteria</taxon>
        <taxon>Bacillati</taxon>
        <taxon>Actinomycetota</taxon>
        <taxon>Actinomycetes</taxon>
        <taxon>Micrococcales</taxon>
        <taxon>Microbacteriaceae</taxon>
        <taxon>Microbacterium</taxon>
    </lineage>
</organism>
<evidence type="ECO:0000313" key="9">
    <source>
        <dbReference type="Proteomes" id="UP001371224"/>
    </source>
</evidence>
<dbReference type="SUPFAM" id="SSF54211">
    <property type="entry name" value="Ribosomal protein S5 domain 2-like"/>
    <property type="match status" value="1"/>
</dbReference>
<evidence type="ECO:0000256" key="7">
    <source>
        <dbReference type="NCBIfam" id="TIGR00188"/>
    </source>
</evidence>
<dbReference type="Pfam" id="PF00825">
    <property type="entry name" value="Ribonuclease_P"/>
    <property type="match status" value="1"/>
</dbReference>
<sequence length="122" mass="13074">MLARPNRLTSGIDYRQVVRRGARCGGARLITSVLVGAQQRPPRFGFIISKQVGTAVVRNSVRRRLKAVCAEFVAMVPEGTDVVIRALPASATAEYSALRADVARCLDRQIGGAARPVTPVSS</sequence>
<comment type="function">
    <text evidence="6">RNaseP catalyzes the removal of the 5'-leader sequence from pre-tRNA to produce the mature 5'-terminus. It can also cleave other RNA substrates such as 4.5S RNA. The protein component plays an auxiliary but essential role in vivo by binding to the 5'-leader sequence and broadening the substrate specificity of the ribozyme.</text>
</comment>
<evidence type="ECO:0000256" key="4">
    <source>
        <dbReference type="ARBA" id="ARBA00022801"/>
    </source>
</evidence>
<gene>
    <name evidence="6 8" type="primary">rnpA</name>
    <name evidence="8" type="ORF">WDU99_15090</name>
</gene>
<dbReference type="HAMAP" id="MF_00227">
    <property type="entry name" value="RNase_P"/>
    <property type="match status" value="1"/>
</dbReference>
<comment type="catalytic activity">
    <reaction evidence="6">
        <text>Endonucleolytic cleavage of RNA, removing 5'-extranucleotides from tRNA precursor.</text>
        <dbReference type="EC" id="3.1.26.5"/>
    </reaction>
</comment>
<keyword evidence="1 6" id="KW-0819">tRNA processing</keyword>
<keyword evidence="3 6" id="KW-0255">Endonuclease</keyword>
<evidence type="ECO:0000256" key="3">
    <source>
        <dbReference type="ARBA" id="ARBA00022759"/>
    </source>
</evidence>
<evidence type="ECO:0000256" key="1">
    <source>
        <dbReference type="ARBA" id="ARBA00022694"/>
    </source>
</evidence>
<evidence type="ECO:0000256" key="2">
    <source>
        <dbReference type="ARBA" id="ARBA00022722"/>
    </source>
</evidence>
<dbReference type="InterPro" id="IPR000100">
    <property type="entry name" value="RNase_P"/>
</dbReference>
<keyword evidence="4 6" id="KW-0378">Hydrolase</keyword>
<dbReference type="NCBIfam" id="TIGR00188">
    <property type="entry name" value="rnpA"/>
    <property type="match status" value="1"/>
</dbReference>
<keyword evidence="2 6" id="KW-0540">Nuclease</keyword>
<proteinExistence type="inferred from homology"/>
<evidence type="ECO:0000256" key="6">
    <source>
        <dbReference type="HAMAP-Rule" id="MF_00227"/>
    </source>
</evidence>
<name>A0ABU8LE96_9MICO</name>
<keyword evidence="5 6" id="KW-0694">RNA-binding</keyword>
<comment type="caution">
    <text evidence="8">The sequence shown here is derived from an EMBL/GenBank/DDBJ whole genome shotgun (WGS) entry which is preliminary data.</text>
</comment>
<accession>A0ABU8LE96</accession>
<dbReference type="InterPro" id="IPR020568">
    <property type="entry name" value="Ribosomal_Su5_D2-typ_SF"/>
</dbReference>
<dbReference type="Gene3D" id="3.30.230.10">
    <property type="match status" value="1"/>
</dbReference>
<keyword evidence="9" id="KW-1185">Reference proteome</keyword>
<evidence type="ECO:0000256" key="5">
    <source>
        <dbReference type="ARBA" id="ARBA00022884"/>
    </source>
</evidence>
<dbReference type="Proteomes" id="UP001371224">
    <property type="component" value="Unassembled WGS sequence"/>
</dbReference>
<dbReference type="RefSeq" id="WP_337333284.1">
    <property type="nucleotide sequence ID" value="NZ_JBBDGM010000016.1"/>
</dbReference>
<dbReference type="EC" id="3.1.26.5" evidence="6 7"/>
<dbReference type="InterPro" id="IPR014721">
    <property type="entry name" value="Ribsml_uS5_D2-typ_fold_subgr"/>
</dbReference>
<dbReference type="GO" id="GO:0004526">
    <property type="term" value="F:ribonuclease P activity"/>
    <property type="evidence" value="ECO:0007669"/>
    <property type="project" value="UniProtKB-EC"/>
</dbReference>
<comment type="similarity">
    <text evidence="6">Belongs to the RnpA family.</text>
</comment>
<dbReference type="EMBL" id="JBBDGM010000016">
    <property type="protein sequence ID" value="MEJ1089639.1"/>
    <property type="molecule type" value="Genomic_DNA"/>
</dbReference>
<dbReference type="PANTHER" id="PTHR33992">
    <property type="entry name" value="RIBONUCLEASE P PROTEIN COMPONENT"/>
    <property type="match status" value="1"/>
</dbReference>
<dbReference type="PANTHER" id="PTHR33992:SF1">
    <property type="entry name" value="RIBONUCLEASE P PROTEIN COMPONENT"/>
    <property type="match status" value="1"/>
</dbReference>
<reference evidence="8 9" key="1">
    <citation type="submission" date="2024-02" db="EMBL/GenBank/DDBJ databases">
        <authorList>
            <person name="Saticioglu I.B."/>
        </authorList>
    </citation>
    <scope>NUCLEOTIDE SEQUENCE [LARGE SCALE GENOMIC DNA]</scope>
    <source>
        <strain evidence="8 9">Mu-80</strain>
    </source>
</reference>
<evidence type="ECO:0000313" key="8">
    <source>
        <dbReference type="EMBL" id="MEJ1089639.1"/>
    </source>
</evidence>